<protein>
    <submittedName>
        <fullName evidence="2">Unannotated protein</fullName>
    </submittedName>
</protein>
<accession>A0A6J6CM20</accession>
<evidence type="ECO:0000256" key="1">
    <source>
        <dbReference type="SAM" id="Phobius"/>
    </source>
</evidence>
<dbReference type="AlphaFoldDB" id="A0A6J6CM20"/>
<dbReference type="Pfam" id="PF14030">
    <property type="entry name" value="DUF4245"/>
    <property type="match status" value="1"/>
</dbReference>
<dbReference type="InterPro" id="IPR025339">
    <property type="entry name" value="DUF4245"/>
</dbReference>
<name>A0A6J6CM20_9ZZZZ</name>
<dbReference type="EMBL" id="CAEZSX010000045">
    <property type="protein sequence ID" value="CAB4552602.1"/>
    <property type="molecule type" value="Genomic_DNA"/>
</dbReference>
<feature type="transmembrane region" description="Helical" evidence="1">
    <location>
        <begin position="14"/>
        <end position="35"/>
    </location>
</feature>
<sequence>MSDAAAKRRARQTLINLLLSLGATIGVMLVLILAVPRDDSNRVQAVDYQEVASQAASEAPGVLLVPTLPVDWYSNAARYRSAAQDGVASWYAGFVGPNSEFIAMTQGFEVNQTWIQIQLEANKPTGEITLEDKTWMIYETTKSNTPAKSKDFLMLLEYENNAVLVYGVAPRLQIEELATQLSLMIETN</sequence>
<evidence type="ECO:0000313" key="2">
    <source>
        <dbReference type="EMBL" id="CAB4552602.1"/>
    </source>
</evidence>
<gene>
    <name evidence="2" type="ORF">UFOPK1537_00412</name>
</gene>
<reference evidence="2" key="1">
    <citation type="submission" date="2020-05" db="EMBL/GenBank/DDBJ databases">
        <authorList>
            <person name="Chiriac C."/>
            <person name="Salcher M."/>
            <person name="Ghai R."/>
            <person name="Kavagutti S V."/>
        </authorList>
    </citation>
    <scope>NUCLEOTIDE SEQUENCE</scope>
</reference>
<organism evidence="2">
    <name type="scientific">freshwater metagenome</name>
    <dbReference type="NCBI Taxonomy" id="449393"/>
    <lineage>
        <taxon>unclassified sequences</taxon>
        <taxon>metagenomes</taxon>
        <taxon>ecological metagenomes</taxon>
    </lineage>
</organism>
<keyword evidence="1" id="KW-0472">Membrane</keyword>
<keyword evidence="1" id="KW-0812">Transmembrane</keyword>
<proteinExistence type="predicted"/>
<keyword evidence="1" id="KW-1133">Transmembrane helix</keyword>